<proteinExistence type="inferred from homology"/>
<dbReference type="EMBL" id="BIXZ01000001">
    <property type="protein sequence ID" value="GCF12496.1"/>
    <property type="molecule type" value="Genomic_DNA"/>
</dbReference>
<dbReference type="PROSITE" id="PS50885">
    <property type="entry name" value="HAMP"/>
    <property type="match status" value="2"/>
</dbReference>
<dbReference type="GO" id="GO:0007165">
    <property type="term" value="P:signal transduction"/>
    <property type="evidence" value="ECO:0007669"/>
    <property type="project" value="UniProtKB-KW"/>
</dbReference>
<feature type="domain" description="HAMP" evidence="5">
    <location>
        <begin position="423"/>
        <end position="476"/>
    </location>
</feature>
<dbReference type="AlphaFoldDB" id="A0A4C2EDE1"/>
<keyword evidence="7" id="KW-1185">Reference proteome</keyword>
<evidence type="ECO:0000313" key="6">
    <source>
        <dbReference type="EMBL" id="GCF12496.1"/>
    </source>
</evidence>
<keyword evidence="4" id="KW-0472">Membrane</keyword>
<gene>
    <name evidence="6" type="ORF">Harman_04310</name>
</gene>
<comment type="similarity">
    <text evidence="2">Belongs to the methyl-accepting chemotaxis (MCP) protein family.</text>
</comment>
<evidence type="ECO:0000256" key="3">
    <source>
        <dbReference type="SAM" id="Coils"/>
    </source>
</evidence>
<dbReference type="Gene3D" id="1.10.287.950">
    <property type="entry name" value="Methyl-accepting chemotaxis protein"/>
    <property type="match status" value="1"/>
</dbReference>
<protein>
    <submittedName>
        <fullName evidence="6">Type I deoxyribonuclease HsdR</fullName>
    </submittedName>
</protein>
<dbReference type="CDD" id="cd06225">
    <property type="entry name" value="HAMP"/>
    <property type="match status" value="2"/>
</dbReference>
<keyword evidence="1" id="KW-0807">Transducer</keyword>
<evidence type="ECO:0000256" key="2">
    <source>
        <dbReference type="ARBA" id="ARBA00029447"/>
    </source>
</evidence>
<comment type="caution">
    <text evidence="6">The sequence shown here is derived from an EMBL/GenBank/DDBJ whole genome shotgun (WGS) entry which is preliminary data.</text>
</comment>
<evidence type="ECO:0000313" key="7">
    <source>
        <dbReference type="Proteomes" id="UP000304382"/>
    </source>
</evidence>
<dbReference type="OrthoDB" id="8523at2157"/>
<feature type="coiled-coil region" evidence="3">
    <location>
        <begin position="387"/>
        <end position="421"/>
    </location>
</feature>
<keyword evidence="4" id="KW-0812">Transmembrane</keyword>
<feature type="domain" description="HAMP" evidence="5">
    <location>
        <begin position="350"/>
        <end position="402"/>
    </location>
</feature>
<dbReference type="InterPro" id="IPR003660">
    <property type="entry name" value="HAMP_dom"/>
</dbReference>
<dbReference type="RefSeq" id="WP_137682185.1">
    <property type="nucleotide sequence ID" value="NZ_BIXZ01000001.1"/>
</dbReference>
<dbReference type="Gene3D" id="3.30.450.20">
    <property type="entry name" value="PAS domain"/>
    <property type="match status" value="2"/>
</dbReference>
<dbReference type="SMART" id="SM00304">
    <property type="entry name" value="HAMP"/>
    <property type="match status" value="2"/>
</dbReference>
<reference evidence="6 7" key="1">
    <citation type="submission" date="2019-02" db="EMBL/GenBank/DDBJ databases">
        <title>Haloarcula mannanilyticum sp. nov., a mannan degrading haloarchaeon isolated from commercial salt.</title>
        <authorList>
            <person name="Enomoto S."/>
            <person name="Shimane Y."/>
            <person name="Kamekura M."/>
            <person name="Ito T."/>
            <person name="Moriya O."/>
            <person name="Ihara K."/>
            <person name="Takahashi-Ando N."/>
            <person name="Fukushima Y."/>
            <person name="Yoshida Y."/>
            <person name="Usama R."/>
            <person name="Takai K."/>
            <person name="Minegishi H."/>
        </authorList>
    </citation>
    <scope>NUCLEOTIDE SEQUENCE [LARGE SCALE GENOMIC DNA]</scope>
    <source>
        <strain evidence="6 7">MD130-1</strain>
    </source>
</reference>
<dbReference type="SUPFAM" id="SSF58104">
    <property type="entry name" value="Methyl-accepting chemotaxis protein (MCP) signaling domain"/>
    <property type="match status" value="1"/>
</dbReference>
<sequence>MSSDDTEITDSSATDSNASGGILATVVPDFIRRNFALKFGIVLFIMALSVGLVGLAATEQVRDYTEQQVLSDYENAAAQEADILSQWVDRNRLSTQFVSSDDIWASSNTDDIEIELNNRKAALSADAADIHLVERGATQTEVVASTSNSQVLTNSPLESTNRAWFTDVSFEAASDVVISDVYQTNSGPVVGFVSPVDATQNRYILIEYSLDEIANSLQGNNRAEGGFTQVVNSSAVVMVDEPRDGSRGLGENMLQSYSSNTRATAPIDAADDLRSSDQPSGVSPNMPAGDVLNERYTVGYAPIQGTDWVVLVHAPNSAVFGFVQNVQQYGLIGTALMVLLIAGVGAILGYNTATSIDRLTRKTDQMRQGNLDVDIATGRIDNIGRLYSGFADMRDALKEQINEAERAQKEAEVSRAEALEVNKYLQKKAEEFSNVMEETAAGNLTERMATDGENESMDRIANEFNGMVDELEKTVGQLNSFADEVAESGDVVLSSAESVRDASEQVAESTQKISDDAYDQKDRLASISEELDTLVDTLEELEANNPDIDLGDSLERFRTVATTLQSAAETSDQMMAETQTVAGAAEEQAAELNEVSSRAEQLKRYAKPLGDILNRFETEAEHEFVFSGGPSQSLGEEEEEE</sequence>
<keyword evidence="3" id="KW-0175">Coiled coil</keyword>
<feature type="transmembrane region" description="Helical" evidence="4">
    <location>
        <begin position="35"/>
        <end position="57"/>
    </location>
</feature>
<dbReference type="GO" id="GO:0016020">
    <property type="term" value="C:membrane"/>
    <property type="evidence" value="ECO:0007669"/>
    <property type="project" value="InterPro"/>
</dbReference>
<feature type="transmembrane region" description="Helical" evidence="4">
    <location>
        <begin position="329"/>
        <end position="353"/>
    </location>
</feature>
<name>A0A4C2EDE1_9EURY</name>
<dbReference type="Gene3D" id="6.10.250.1910">
    <property type="match status" value="1"/>
</dbReference>
<keyword evidence="4" id="KW-1133">Transmembrane helix</keyword>
<evidence type="ECO:0000256" key="4">
    <source>
        <dbReference type="SAM" id="Phobius"/>
    </source>
</evidence>
<dbReference type="Proteomes" id="UP000304382">
    <property type="component" value="Unassembled WGS sequence"/>
</dbReference>
<accession>A0A4C2EDE1</accession>
<dbReference type="PANTHER" id="PTHR32089:SF112">
    <property type="entry name" value="LYSOZYME-LIKE PROTEIN-RELATED"/>
    <property type="match status" value="1"/>
</dbReference>
<evidence type="ECO:0000256" key="1">
    <source>
        <dbReference type="ARBA" id="ARBA00023224"/>
    </source>
</evidence>
<evidence type="ECO:0000259" key="5">
    <source>
        <dbReference type="PROSITE" id="PS50885"/>
    </source>
</evidence>
<dbReference type="PANTHER" id="PTHR32089">
    <property type="entry name" value="METHYL-ACCEPTING CHEMOTAXIS PROTEIN MCPB"/>
    <property type="match status" value="1"/>
</dbReference>
<dbReference type="Pfam" id="PF00672">
    <property type="entry name" value="HAMP"/>
    <property type="match status" value="2"/>
</dbReference>
<organism evidence="6 7">
    <name type="scientific">Haloarcula mannanilytica</name>
    <dbReference type="NCBI Taxonomy" id="2509225"/>
    <lineage>
        <taxon>Archaea</taxon>
        <taxon>Methanobacteriati</taxon>
        <taxon>Methanobacteriota</taxon>
        <taxon>Stenosarchaea group</taxon>
        <taxon>Halobacteria</taxon>
        <taxon>Halobacteriales</taxon>
        <taxon>Haloarculaceae</taxon>
        <taxon>Haloarcula</taxon>
    </lineage>
</organism>